<comment type="caution">
    <text evidence="2">The sequence shown here is derived from an EMBL/GenBank/DDBJ whole genome shotgun (WGS) entry which is preliminary data.</text>
</comment>
<dbReference type="PROSITE" id="PS50995">
    <property type="entry name" value="HTH_MARR_2"/>
    <property type="match status" value="1"/>
</dbReference>
<name>A0ABT6FGW4_9BACT</name>
<dbReference type="RefSeq" id="WP_277863107.1">
    <property type="nucleotide sequence ID" value="NZ_JARRAG010000002.1"/>
</dbReference>
<sequence>MSDELGRRIGKREPFGTREEAAMLNLVRTADRVQGHAGRLLRDHGLTAAQYNVLRILRGLGAPTPILGIADRMLTETPGITGLIDRLEKLELVHRQRCDEDRRIIYVVIAPRAEAILKELDGPLKELQSRICSGLTPAELATLGRLLDKIREPLEAP</sequence>
<gene>
    <name evidence="2" type="ORF">PZE19_23850</name>
</gene>
<evidence type="ECO:0000259" key="1">
    <source>
        <dbReference type="PROSITE" id="PS50995"/>
    </source>
</evidence>
<dbReference type="PANTHER" id="PTHR33164:SF101">
    <property type="entry name" value="TRANSCRIPTIONAL REPRESSOR MPRA"/>
    <property type="match status" value="1"/>
</dbReference>
<keyword evidence="3" id="KW-1185">Reference proteome</keyword>
<proteinExistence type="predicted"/>
<feature type="domain" description="HTH marR-type" evidence="1">
    <location>
        <begin position="19"/>
        <end position="152"/>
    </location>
</feature>
<dbReference type="InterPro" id="IPR036390">
    <property type="entry name" value="WH_DNA-bd_sf"/>
</dbReference>
<dbReference type="PANTHER" id="PTHR33164">
    <property type="entry name" value="TRANSCRIPTIONAL REGULATOR, MARR FAMILY"/>
    <property type="match status" value="1"/>
</dbReference>
<dbReference type="SUPFAM" id="SSF46785">
    <property type="entry name" value="Winged helix' DNA-binding domain"/>
    <property type="match status" value="1"/>
</dbReference>
<dbReference type="InterPro" id="IPR039422">
    <property type="entry name" value="MarR/SlyA-like"/>
</dbReference>
<dbReference type="InterPro" id="IPR000835">
    <property type="entry name" value="HTH_MarR-typ"/>
</dbReference>
<dbReference type="InterPro" id="IPR036388">
    <property type="entry name" value="WH-like_DNA-bd_sf"/>
</dbReference>
<evidence type="ECO:0000313" key="2">
    <source>
        <dbReference type="EMBL" id="MDG3006816.1"/>
    </source>
</evidence>
<reference evidence="2 3" key="1">
    <citation type="submission" date="2023-03" db="EMBL/GenBank/DDBJ databases">
        <title>Paludisphaera mucosa sp. nov. a novel planctomycete from northern fen.</title>
        <authorList>
            <person name="Ivanova A."/>
        </authorList>
    </citation>
    <scope>NUCLEOTIDE SEQUENCE [LARGE SCALE GENOMIC DNA]</scope>
    <source>
        <strain evidence="2 3">Pla2</strain>
    </source>
</reference>
<protein>
    <submittedName>
        <fullName evidence="2">MarR family transcriptional regulator</fullName>
    </submittedName>
</protein>
<organism evidence="2 3">
    <name type="scientific">Paludisphaera mucosa</name>
    <dbReference type="NCBI Taxonomy" id="3030827"/>
    <lineage>
        <taxon>Bacteria</taxon>
        <taxon>Pseudomonadati</taxon>
        <taxon>Planctomycetota</taxon>
        <taxon>Planctomycetia</taxon>
        <taxon>Isosphaerales</taxon>
        <taxon>Isosphaeraceae</taxon>
        <taxon>Paludisphaera</taxon>
    </lineage>
</organism>
<accession>A0ABT6FGW4</accession>
<dbReference type="EMBL" id="JARRAG010000002">
    <property type="protein sequence ID" value="MDG3006816.1"/>
    <property type="molecule type" value="Genomic_DNA"/>
</dbReference>
<dbReference type="SMART" id="SM00347">
    <property type="entry name" value="HTH_MARR"/>
    <property type="match status" value="1"/>
</dbReference>
<dbReference type="Proteomes" id="UP001216907">
    <property type="component" value="Unassembled WGS sequence"/>
</dbReference>
<dbReference type="PRINTS" id="PR00598">
    <property type="entry name" value="HTHMARR"/>
</dbReference>
<dbReference type="Gene3D" id="1.10.10.10">
    <property type="entry name" value="Winged helix-like DNA-binding domain superfamily/Winged helix DNA-binding domain"/>
    <property type="match status" value="1"/>
</dbReference>
<evidence type="ECO:0000313" key="3">
    <source>
        <dbReference type="Proteomes" id="UP001216907"/>
    </source>
</evidence>
<dbReference type="Pfam" id="PF01047">
    <property type="entry name" value="MarR"/>
    <property type="match status" value="1"/>
</dbReference>